<comment type="caution">
    <text evidence="1">The sequence shown here is derived from an EMBL/GenBank/DDBJ whole genome shotgun (WGS) entry which is preliminary data.</text>
</comment>
<dbReference type="Proteomes" id="UP001055879">
    <property type="component" value="Linkage Group LG16"/>
</dbReference>
<gene>
    <name evidence="1" type="ORF">L6452_40150</name>
</gene>
<organism evidence="1 2">
    <name type="scientific">Arctium lappa</name>
    <name type="common">Greater burdock</name>
    <name type="synonym">Lappa major</name>
    <dbReference type="NCBI Taxonomy" id="4217"/>
    <lineage>
        <taxon>Eukaryota</taxon>
        <taxon>Viridiplantae</taxon>
        <taxon>Streptophyta</taxon>
        <taxon>Embryophyta</taxon>
        <taxon>Tracheophyta</taxon>
        <taxon>Spermatophyta</taxon>
        <taxon>Magnoliopsida</taxon>
        <taxon>eudicotyledons</taxon>
        <taxon>Gunneridae</taxon>
        <taxon>Pentapetalae</taxon>
        <taxon>asterids</taxon>
        <taxon>campanulids</taxon>
        <taxon>Asterales</taxon>
        <taxon>Asteraceae</taxon>
        <taxon>Carduoideae</taxon>
        <taxon>Cardueae</taxon>
        <taxon>Arctiinae</taxon>
        <taxon>Arctium</taxon>
    </lineage>
</organism>
<dbReference type="EMBL" id="CM042062">
    <property type="protein sequence ID" value="KAI3668933.1"/>
    <property type="molecule type" value="Genomic_DNA"/>
</dbReference>
<accession>A0ACB8XKM1</accession>
<keyword evidence="2" id="KW-1185">Reference proteome</keyword>
<name>A0ACB8XKM1_ARCLA</name>
<evidence type="ECO:0000313" key="2">
    <source>
        <dbReference type="Proteomes" id="UP001055879"/>
    </source>
</evidence>
<protein>
    <submittedName>
        <fullName evidence="1">Uncharacterized protein</fullName>
    </submittedName>
</protein>
<evidence type="ECO:0000313" key="1">
    <source>
        <dbReference type="EMBL" id="KAI3668933.1"/>
    </source>
</evidence>
<sequence>MVAKFNHPILPGGYSMVSHTPPQACCHCSRIPIPFCQHSNSDSNSNSSTHHPLYNPSTLTDSPFPNCNLL</sequence>
<proteinExistence type="predicted"/>
<reference evidence="1 2" key="2">
    <citation type="journal article" date="2022" name="Mol. Ecol. Resour.">
        <title>The genomes of chicory, endive, great burdock and yacon provide insights into Asteraceae paleo-polyploidization history and plant inulin production.</title>
        <authorList>
            <person name="Fan W."/>
            <person name="Wang S."/>
            <person name="Wang H."/>
            <person name="Wang A."/>
            <person name="Jiang F."/>
            <person name="Liu H."/>
            <person name="Zhao H."/>
            <person name="Xu D."/>
            <person name="Zhang Y."/>
        </authorList>
    </citation>
    <scope>NUCLEOTIDE SEQUENCE [LARGE SCALE GENOMIC DNA]</scope>
    <source>
        <strain evidence="2">cv. Niubang</strain>
    </source>
</reference>
<reference evidence="2" key="1">
    <citation type="journal article" date="2022" name="Mol. Ecol. Resour.">
        <title>The genomes of chicory, endive, great burdock and yacon provide insights into Asteraceae palaeo-polyploidization history and plant inulin production.</title>
        <authorList>
            <person name="Fan W."/>
            <person name="Wang S."/>
            <person name="Wang H."/>
            <person name="Wang A."/>
            <person name="Jiang F."/>
            <person name="Liu H."/>
            <person name="Zhao H."/>
            <person name="Xu D."/>
            <person name="Zhang Y."/>
        </authorList>
    </citation>
    <scope>NUCLEOTIDE SEQUENCE [LARGE SCALE GENOMIC DNA]</scope>
    <source>
        <strain evidence="2">cv. Niubang</strain>
    </source>
</reference>